<dbReference type="EMBL" id="LJEY02000167">
    <property type="protein sequence ID" value="OEH15168.1"/>
    <property type="molecule type" value="Genomic_DNA"/>
</dbReference>
<evidence type="ECO:0000313" key="2">
    <source>
        <dbReference type="EMBL" id="OEH15168.1"/>
    </source>
</evidence>
<dbReference type="EMBL" id="JABXRP010000001">
    <property type="protein sequence ID" value="MBA8077337.1"/>
    <property type="molecule type" value="Genomic_DNA"/>
</dbReference>
<dbReference type="Proteomes" id="UP000533461">
    <property type="component" value="Unassembled WGS sequence"/>
</dbReference>
<dbReference type="Proteomes" id="UP000050495">
    <property type="component" value="Unassembled WGS sequence"/>
</dbReference>
<dbReference type="AlphaFoldDB" id="A0A1D3BUL0"/>
<dbReference type="OrthoDB" id="6481108at2"/>
<reference evidence="2" key="2">
    <citation type="journal article" date="2017" name="PLoS ONE">
        <title>Genomic and phenotypic characterisation of fluoroquinolone resistance mechanisms in Enterobacteriaceae in Durban, South Africa.</title>
        <authorList>
            <person name="Osei Sekyere J."/>
            <person name="Amoako D.G."/>
        </authorList>
    </citation>
    <scope>NUCLEOTIDE SEQUENCE</scope>
    <source>
        <strain evidence="2">ST435:939705067</strain>
    </source>
</reference>
<sequence>MPQNNKLTEERLLFIYQSLKRWADHDAVLNSYISGQKIDPIFHDCVVALAELLDHRKSGTSEPVSFDALNAAVAEVTGGNQHAWNGNIYKGHQEVPFINYNSLSRIVEKFRAAQPPVPEEIMPDHDNTYDYVNGWNNCRAAMLRHQPVNEQEQWKLGAK</sequence>
<proteinExistence type="predicted"/>
<evidence type="ECO:0000313" key="4">
    <source>
        <dbReference type="Proteomes" id="UP000533461"/>
    </source>
</evidence>
<protein>
    <submittedName>
        <fullName evidence="1">Uncharacterized protein</fullName>
    </submittedName>
</protein>
<evidence type="ECO:0000313" key="3">
    <source>
        <dbReference type="Proteomes" id="UP000050495"/>
    </source>
</evidence>
<accession>A0A1D3BUL0</accession>
<reference evidence="2 3" key="1">
    <citation type="submission" date="2016-04" db="EMBL/GenBank/DDBJ databases">
        <authorList>
            <person name="Osei Sekyere J."/>
            <person name="Sivertsen A."/>
            <person name="Pedersen A.T."/>
            <person name="Sundsfjord A."/>
        </authorList>
    </citation>
    <scope>NUCLEOTIDE SEQUENCE [LARGE SCALE GENOMIC DNA]</scope>
    <source>
        <strain evidence="2 3">ST435:939705067</strain>
    </source>
</reference>
<dbReference type="RefSeq" id="WP_032636366.1">
    <property type="nucleotide sequence ID" value="NZ_JABXQT010000001.1"/>
</dbReference>
<evidence type="ECO:0000313" key="1">
    <source>
        <dbReference type="EMBL" id="MBA8077337.1"/>
    </source>
</evidence>
<reference evidence="1 4" key="3">
    <citation type="submission" date="2020-06" db="EMBL/GenBank/DDBJ databases">
        <title>REHAB project genomes.</title>
        <authorList>
            <person name="Shaw L.P."/>
        </authorList>
    </citation>
    <scope>NUCLEOTIDE SEQUENCE [LARGE SCALE GENOMIC DNA]</scope>
    <source>
        <strain evidence="1 4">RHBSTW-00074</strain>
    </source>
</reference>
<name>A0A1D3BUL0_ENTAS</name>
<comment type="caution">
    <text evidence="1">The sequence shown here is derived from an EMBL/GenBank/DDBJ whole genome shotgun (WGS) entry which is preliminary data.</text>
</comment>
<organism evidence="1 4">
    <name type="scientific">Enterobacter asburiae</name>
    <dbReference type="NCBI Taxonomy" id="61645"/>
    <lineage>
        <taxon>Bacteria</taxon>
        <taxon>Pseudomonadati</taxon>
        <taxon>Pseudomonadota</taxon>
        <taxon>Gammaproteobacteria</taxon>
        <taxon>Enterobacterales</taxon>
        <taxon>Enterobacteriaceae</taxon>
        <taxon>Enterobacter</taxon>
        <taxon>Enterobacter cloacae complex</taxon>
    </lineage>
</organism>
<gene>
    <name evidence="2" type="ORF">AN696_0215860</name>
    <name evidence="1" type="ORF">HV056_12395</name>
</gene>